<dbReference type="Pfam" id="PF11887">
    <property type="entry name" value="Mce4_CUP1"/>
    <property type="match status" value="1"/>
</dbReference>
<dbReference type="EMBL" id="PGEZ01000001">
    <property type="protein sequence ID" value="PJJ58297.1"/>
    <property type="molecule type" value="Genomic_DNA"/>
</dbReference>
<feature type="domain" description="Mammalian cell entry C-terminal" evidence="3">
    <location>
        <begin position="119"/>
        <end position="300"/>
    </location>
</feature>
<keyword evidence="5" id="KW-1185">Reference proteome</keyword>
<name>A0A2M9BK38_9ACTN</name>
<evidence type="ECO:0000259" key="3">
    <source>
        <dbReference type="Pfam" id="PF11887"/>
    </source>
</evidence>
<feature type="domain" description="Mce/MlaD" evidence="2">
    <location>
        <begin position="39"/>
        <end position="112"/>
    </location>
</feature>
<dbReference type="InterPro" id="IPR005693">
    <property type="entry name" value="Mce"/>
</dbReference>
<evidence type="ECO:0000259" key="2">
    <source>
        <dbReference type="Pfam" id="PF02470"/>
    </source>
</evidence>
<dbReference type="InterPro" id="IPR052336">
    <property type="entry name" value="MlaD_Phospholipid_Transporter"/>
</dbReference>
<comment type="caution">
    <text evidence="4">The sequence shown here is derived from an EMBL/GenBank/DDBJ whole genome shotgun (WGS) entry which is preliminary data.</text>
</comment>
<dbReference type="Proteomes" id="UP000230842">
    <property type="component" value="Unassembled WGS sequence"/>
</dbReference>
<sequence>MSAPRSRFRRILTVLVAGILGAGLVAALTAFVLPRDEQKTLVVDFDRTISLYEGSKVRILGVDVGEVESLDPRGTSVRVTMSWDAQYDIPADVQAVIVSPSVVGDRFVQLTPAYSGEGPTLDDGAFLDQSRTAVPTELDETIAAVDEMATLLGPEGANAEGDLSRLLESSADNLEGKGPELRRSIRSLARLTETADGTKEELFGSVEKIEALVAALETNDAAVRKFNASLADVSTVLADESDDLQLALRTLAGTLSDVQIYVKDNRKVLKRSVDGLAEVTGSLAAQRRNLKKLLQRGPDALANLAAAYNPTLGTIDARATIRGEDGRWFQMTEPLYVQTYCFAASDQNPEYRETCSAVGQVLEWMALQVPGAGQDEETRPVPSGENDTPPADGSDAVPPSADGGLADAMGVA</sequence>
<dbReference type="NCBIfam" id="TIGR00996">
    <property type="entry name" value="Mtu_fam_mce"/>
    <property type="match status" value="1"/>
</dbReference>
<feature type="region of interest" description="Disordered" evidence="1">
    <location>
        <begin position="372"/>
        <end position="412"/>
    </location>
</feature>
<organism evidence="4 5">
    <name type="scientific">Mumia flava</name>
    <dbReference type="NCBI Taxonomy" id="1348852"/>
    <lineage>
        <taxon>Bacteria</taxon>
        <taxon>Bacillati</taxon>
        <taxon>Actinomycetota</taxon>
        <taxon>Actinomycetes</taxon>
        <taxon>Propionibacteriales</taxon>
        <taxon>Nocardioidaceae</taxon>
        <taxon>Mumia</taxon>
    </lineage>
</organism>
<dbReference type="PANTHER" id="PTHR33371:SF4">
    <property type="entry name" value="INTERMEMBRANE PHOSPHOLIPID TRANSPORT SYSTEM BINDING PROTEIN MLAD"/>
    <property type="match status" value="1"/>
</dbReference>
<dbReference type="InterPro" id="IPR024516">
    <property type="entry name" value="Mce_C"/>
</dbReference>
<dbReference type="AlphaFoldDB" id="A0A2M9BK38"/>
<gene>
    <name evidence="4" type="ORF">CLV56_2548</name>
</gene>
<dbReference type="InterPro" id="IPR003399">
    <property type="entry name" value="Mce/MlaD"/>
</dbReference>
<dbReference type="PANTHER" id="PTHR33371">
    <property type="entry name" value="INTERMEMBRANE PHOSPHOLIPID TRANSPORT SYSTEM BINDING PROTEIN MLAD-RELATED"/>
    <property type="match status" value="1"/>
</dbReference>
<evidence type="ECO:0000256" key="1">
    <source>
        <dbReference type="SAM" id="MobiDB-lite"/>
    </source>
</evidence>
<evidence type="ECO:0000313" key="5">
    <source>
        <dbReference type="Proteomes" id="UP000230842"/>
    </source>
</evidence>
<dbReference type="Pfam" id="PF02470">
    <property type="entry name" value="MlaD"/>
    <property type="match status" value="1"/>
</dbReference>
<dbReference type="GO" id="GO:0005576">
    <property type="term" value="C:extracellular region"/>
    <property type="evidence" value="ECO:0007669"/>
    <property type="project" value="TreeGrafter"/>
</dbReference>
<accession>A0A2M9BK38</accession>
<protein>
    <submittedName>
        <fullName evidence="4">Phospholipid/cholesterol/gamma-HCH transport system substrate-binding protein</fullName>
    </submittedName>
</protein>
<evidence type="ECO:0000313" key="4">
    <source>
        <dbReference type="EMBL" id="PJJ58297.1"/>
    </source>
</evidence>
<proteinExistence type="predicted"/>
<reference evidence="4 5" key="1">
    <citation type="submission" date="2017-11" db="EMBL/GenBank/DDBJ databases">
        <title>Genomic Encyclopedia of Archaeal and Bacterial Type Strains, Phase II (KMG-II): From Individual Species to Whole Genera.</title>
        <authorList>
            <person name="Goeker M."/>
        </authorList>
    </citation>
    <scope>NUCLEOTIDE SEQUENCE [LARGE SCALE GENOMIC DNA]</scope>
    <source>
        <strain evidence="4 5">DSM 27763</strain>
    </source>
</reference>